<dbReference type="AlphaFoldDB" id="A0A0B7MG01"/>
<dbReference type="GO" id="GO:0005737">
    <property type="term" value="C:cytoplasm"/>
    <property type="evidence" value="ECO:0007669"/>
    <property type="project" value="UniProtKB-SubCell"/>
</dbReference>
<evidence type="ECO:0000256" key="2">
    <source>
        <dbReference type="ARBA" id="ARBA00008748"/>
    </source>
</evidence>
<dbReference type="PROSITE" id="PS01076">
    <property type="entry name" value="ACETATE_KINASE_2"/>
    <property type="match status" value="1"/>
</dbReference>
<keyword evidence="4 9" id="KW-0808">Transferase</keyword>
<dbReference type="EC" id="2.7.2.7" evidence="9"/>
<dbReference type="NCBIfam" id="NF002834">
    <property type="entry name" value="PRK03011.1-5"/>
    <property type="match status" value="1"/>
</dbReference>
<dbReference type="PRINTS" id="PR00471">
    <property type="entry name" value="ACETATEKNASE"/>
</dbReference>
<dbReference type="GO" id="GO:0006083">
    <property type="term" value="P:acetate metabolic process"/>
    <property type="evidence" value="ECO:0007669"/>
    <property type="project" value="TreeGrafter"/>
</dbReference>
<evidence type="ECO:0000256" key="8">
    <source>
        <dbReference type="ARBA" id="ARBA00048596"/>
    </source>
</evidence>
<evidence type="ECO:0000313" key="11">
    <source>
        <dbReference type="EMBL" id="CEO89000.1"/>
    </source>
</evidence>
<dbReference type="EMBL" id="CDRZ01000229">
    <property type="protein sequence ID" value="CEO89000.1"/>
    <property type="molecule type" value="Genomic_DNA"/>
</dbReference>
<evidence type="ECO:0000256" key="9">
    <source>
        <dbReference type="HAMAP-Rule" id="MF_00542"/>
    </source>
</evidence>
<keyword evidence="5 9" id="KW-0547">Nucleotide-binding</keyword>
<evidence type="ECO:0000256" key="6">
    <source>
        <dbReference type="ARBA" id="ARBA00022777"/>
    </source>
</evidence>
<comment type="catalytic activity">
    <reaction evidence="8 9">
        <text>butanoate + ATP = butanoyl phosphate + ADP</text>
        <dbReference type="Rhea" id="RHEA:13585"/>
        <dbReference type="ChEBI" id="CHEBI:17968"/>
        <dbReference type="ChEBI" id="CHEBI:30616"/>
        <dbReference type="ChEBI" id="CHEBI:58079"/>
        <dbReference type="ChEBI" id="CHEBI:456216"/>
        <dbReference type="EC" id="2.7.2.7"/>
    </reaction>
</comment>
<organism evidence="11 12">
    <name type="scientific">Syntrophaceticus schinkii</name>
    <dbReference type="NCBI Taxonomy" id="499207"/>
    <lineage>
        <taxon>Bacteria</taxon>
        <taxon>Bacillati</taxon>
        <taxon>Bacillota</taxon>
        <taxon>Clostridia</taxon>
        <taxon>Thermoanaerobacterales</taxon>
        <taxon>Thermoanaerobacterales Family III. Incertae Sedis</taxon>
        <taxon>Syntrophaceticus</taxon>
    </lineage>
</organism>
<dbReference type="Gene3D" id="3.30.420.40">
    <property type="match status" value="2"/>
</dbReference>
<dbReference type="GO" id="GO:0047761">
    <property type="term" value="F:butyrate kinase activity"/>
    <property type="evidence" value="ECO:0007669"/>
    <property type="project" value="UniProtKB-UniRule"/>
</dbReference>
<dbReference type="HAMAP" id="MF_00542">
    <property type="entry name" value="Butyrate_kinase"/>
    <property type="match status" value="1"/>
</dbReference>
<dbReference type="InterPro" id="IPR011245">
    <property type="entry name" value="Butyrate_kin"/>
</dbReference>
<comment type="similarity">
    <text evidence="2 9 10">Belongs to the acetokinase family.</text>
</comment>
<evidence type="ECO:0000256" key="5">
    <source>
        <dbReference type="ARBA" id="ARBA00022741"/>
    </source>
</evidence>
<dbReference type="Proteomes" id="UP000046155">
    <property type="component" value="Unassembled WGS sequence"/>
</dbReference>
<evidence type="ECO:0000256" key="3">
    <source>
        <dbReference type="ARBA" id="ARBA00022490"/>
    </source>
</evidence>
<gene>
    <name evidence="9 11" type="primary">buk</name>
    <name evidence="11" type="ORF">SSCH_330017</name>
</gene>
<dbReference type="SUPFAM" id="SSF53067">
    <property type="entry name" value="Actin-like ATPase domain"/>
    <property type="match status" value="2"/>
</dbReference>
<dbReference type="Pfam" id="PF00871">
    <property type="entry name" value="Acetate_kinase"/>
    <property type="match status" value="1"/>
</dbReference>
<keyword evidence="6 9" id="KW-0418">Kinase</keyword>
<dbReference type="InterPro" id="IPR000890">
    <property type="entry name" value="Aliphatic_acid_kin_short-chain"/>
</dbReference>
<sequence length="302" mass="32905">MQIDDLSAIVSRGGEMRPLPGGAYRVNQEMIDDLLNCRYGEHPTNLGAVLAQELLTSSGETIALVIDPPTSDEFSPLARLSGLKEMPRRSCLHVLNQRSVGKRLAKDLGRNYADLKLIGVHLGGGISVTAHENGRLIDANNGLDGDGPYSPQRAGTLPADALVELCFSGKYTQKEVYSFLTTKGGLMSHLGTQDAEEVEKRIEEGDAKARLIYEGMAYQIAKEIGSMATVFKGQVDGIFFTGGLAHSQILIDWVKERVTFLAPIYIYPGEAELNALVEGTLEVLEEKQILKEYAAVEQTHQS</sequence>
<dbReference type="GO" id="GO:0005524">
    <property type="term" value="F:ATP binding"/>
    <property type="evidence" value="ECO:0007669"/>
    <property type="project" value="UniProtKB-KW"/>
</dbReference>
<dbReference type="InterPro" id="IPR043129">
    <property type="entry name" value="ATPase_NBD"/>
</dbReference>
<comment type="subcellular location">
    <subcellularLocation>
        <location evidence="1 9">Cytoplasm</location>
    </subcellularLocation>
</comment>
<dbReference type="PANTHER" id="PTHR21060">
    <property type="entry name" value="ACETATE KINASE"/>
    <property type="match status" value="1"/>
</dbReference>
<proteinExistence type="inferred from homology"/>
<keyword evidence="7 9" id="KW-0067">ATP-binding</keyword>
<accession>A0A0B7MG01</accession>
<evidence type="ECO:0000256" key="10">
    <source>
        <dbReference type="RuleBase" id="RU003835"/>
    </source>
</evidence>
<evidence type="ECO:0000256" key="1">
    <source>
        <dbReference type="ARBA" id="ARBA00004496"/>
    </source>
</evidence>
<dbReference type="InterPro" id="IPR023865">
    <property type="entry name" value="Aliphatic_acid_kinase_CS"/>
</dbReference>
<evidence type="ECO:0000256" key="4">
    <source>
        <dbReference type="ARBA" id="ARBA00022679"/>
    </source>
</evidence>
<evidence type="ECO:0000313" key="12">
    <source>
        <dbReference type="Proteomes" id="UP000046155"/>
    </source>
</evidence>
<protein>
    <recommendedName>
        <fullName evidence="9">Probable butyrate kinase</fullName>
        <shortName evidence="9">BK</shortName>
        <ecNumber evidence="9">2.7.2.7</ecNumber>
    </recommendedName>
    <alternativeName>
        <fullName evidence="9">Branched-chain carboxylic acid kinase</fullName>
    </alternativeName>
</protein>
<dbReference type="NCBIfam" id="TIGR02707">
    <property type="entry name" value="butyr_kinase"/>
    <property type="match status" value="1"/>
</dbReference>
<evidence type="ECO:0000256" key="7">
    <source>
        <dbReference type="ARBA" id="ARBA00022840"/>
    </source>
</evidence>
<keyword evidence="3 9" id="KW-0963">Cytoplasm</keyword>
<reference evidence="12" key="1">
    <citation type="submission" date="2015-01" db="EMBL/GenBank/DDBJ databases">
        <authorList>
            <person name="Manzoor Shahid"/>
            <person name="Zubair Saima"/>
        </authorList>
    </citation>
    <scope>NUCLEOTIDE SEQUENCE [LARGE SCALE GENOMIC DNA]</scope>
    <source>
        <strain evidence="12">Sp3</strain>
    </source>
</reference>
<dbReference type="CDD" id="cd24011">
    <property type="entry name" value="ASKHA_NBD_BK"/>
    <property type="match status" value="1"/>
</dbReference>
<dbReference type="PANTHER" id="PTHR21060:SF3">
    <property type="entry name" value="BUTYRATE KINASE 2-RELATED"/>
    <property type="match status" value="1"/>
</dbReference>
<name>A0A0B7MG01_9FIRM</name>
<keyword evidence="12" id="KW-1185">Reference proteome</keyword>
<dbReference type="GO" id="GO:0008776">
    <property type="term" value="F:acetate kinase activity"/>
    <property type="evidence" value="ECO:0007669"/>
    <property type="project" value="TreeGrafter"/>
</dbReference>